<evidence type="ECO:0000256" key="1">
    <source>
        <dbReference type="SAM" id="Phobius"/>
    </source>
</evidence>
<keyword evidence="1" id="KW-0812">Transmembrane</keyword>
<dbReference type="EMBL" id="PGLV01000001">
    <property type="protein sequence ID" value="POZ55428.1"/>
    <property type="molecule type" value="Genomic_DNA"/>
</dbReference>
<keyword evidence="1" id="KW-0472">Membrane</keyword>
<organism evidence="2 3">
    <name type="scientific">Lysinibacillus sphaericus</name>
    <name type="common">Bacillus sphaericus</name>
    <dbReference type="NCBI Taxonomy" id="1421"/>
    <lineage>
        <taxon>Bacteria</taxon>
        <taxon>Bacillati</taxon>
        <taxon>Bacillota</taxon>
        <taxon>Bacilli</taxon>
        <taxon>Bacillales</taxon>
        <taxon>Bacillaceae</taxon>
        <taxon>Lysinibacillus</taxon>
    </lineage>
</organism>
<protein>
    <submittedName>
        <fullName evidence="2">Uncharacterized protein</fullName>
    </submittedName>
</protein>
<comment type="caution">
    <text evidence="2">The sequence shown here is derived from an EMBL/GenBank/DDBJ whole genome shotgun (WGS) entry which is preliminary data.</text>
</comment>
<evidence type="ECO:0000313" key="2">
    <source>
        <dbReference type="EMBL" id="POZ55428.1"/>
    </source>
</evidence>
<reference evidence="2 3" key="1">
    <citation type="submission" date="2017-11" db="EMBL/GenBank/DDBJ databases">
        <title>Genome sequence of Lysinibacillus sphaericus, a lignin-degrading bacteria isolated from municipal solid waste soil.</title>
        <authorList>
            <person name="Persinoti G.F."/>
            <person name="Paixao D.A."/>
            <person name="Bugg T.D."/>
            <person name="Squina F.M."/>
        </authorList>
    </citation>
    <scope>NUCLEOTIDE SEQUENCE [LARGE SCALE GENOMIC DNA]</scope>
    <source>
        <strain evidence="2 3">A1</strain>
    </source>
</reference>
<keyword evidence="1" id="KW-1133">Transmembrane helix</keyword>
<dbReference type="AlphaFoldDB" id="A0A2S5CXE1"/>
<feature type="transmembrane region" description="Helical" evidence="1">
    <location>
        <begin position="40"/>
        <end position="59"/>
    </location>
</feature>
<evidence type="ECO:0000313" key="3">
    <source>
        <dbReference type="Proteomes" id="UP000237319"/>
    </source>
</evidence>
<sequence>MGSIKQSSQIKNFSNSNSVICSKCKSDQVIASRRGYSFSAAFKTLLVMLGIAIVLAILLPGLDDVSGFADLNIIGTLLLFLGLPIAILYGFIDRNSLINGCMNCGNRWIAGKK</sequence>
<gene>
    <name evidence="2" type="ORF">LYSIN_00211</name>
</gene>
<feature type="transmembrane region" description="Helical" evidence="1">
    <location>
        <begin position="71"/>
        <end position="92"/>
    </location>
</feature>
<proteinExistence type="predicted"/>
<accession>A0A2S5CXE1</accession>
<keyword evidence="3" id="KW-1185">Reference proteome</keyword>
<dbReference type="RefSeq" id="WP_103976109.1">
    <property type="nucleotide sequence ID" value="NZ_PGLV01000001.1"/>
</dbReference>
<name>A0A2S5CXE1_LYSSH</name>
<dbReference type="Proteomes" id="UP000237319">
    <property type="component" value="Unassembled WGS sequence"/>
</dbReference>